<evidence type="ECO:0000313" key="2">
    <source>
        <dbReference type="Proteomes" id="UP001054837"/>
    </source>
</evidence>
<dbReference type="Proteomes" id="UP001054837">
    <property type="component" value="Unassembled WGS sequence"/>
</dbReference>
<accession>A0AAV4NVT8</accession>
<proteinExistence type="predicted"/>
<organism evidence="1 2">
    <name type="scientific">Caerostris darwini</name>
    <dbReference type="NCBI Taxonomy" id="1538125"/>
    <lineage>
        <taxon>Eukaryota</taxon>
        <taxon>Metazoa</taxon>
        <taxon>Ecdysozoa</taxon>
        <taxon>Arthropoda</taxon>
        <taxon>Chelicerata</taxon>
        <taxon>Arachnida</taxon>
        <taxon>Araneae</taxon>
        <taxon>Araneomorphae</taxon>
        <taxon>Entelegynae</taxon>
        <taxon>Araneoidea</taxon>
        <taxon>Araneidae</taxon>
        <taxon>Caerostris</taxon>
    </lineage>
</organism>
<reference evidence="1 2" key="1">
    <citation type="submission" date="2021-06" db="EMBL/GenBank/DDBJ databases">
        <title>Caerostris darwini draft genome.</title>
        <authorList>
            <person name="Kono N."/>
            <person name="Arakawa K."/>
        </authorList>
    </citation>
    <scope>NUCLEOTIDE SEQUENCE [LARGE SCALE GENOMIC DNA]</scope>
</reference>
<keyword evidence="2" id="KW-1185">Reference proteome</keyword>
<dbReference type="AlphaFoldDB" id="A0AAV4NVT8"/>
<dbReference type="EMBL" id="BPLQ01002109">
    <property type="protein sequence ID" value="GIX88843.1"/>
    <property type="molecule type" value="Genomic_DNA"/>
</dbReference>
<sequence>MVDNKIKKTANDYFVASACCYLGNTTTLNESVVGDLAVGKQCIIISIRKLPKTLRRTEKNNHFAIDDKDTHFRSGEKIFDLLKRQAIMLSHEFRRFFLCIAKWNSPCVLIETETKT</sequence>
<gene>
    <name evidence="1" type="ORF">CDAR_383201</name>
</gene>
<protein>
    <submittedName>
        <fullName evidence="1">Uncharacterized protein</fullName>
    </submittedName>
</protein>
<comment type="caution">
    <text evidence="1">The sequence shown here is derived from an EMBL/GenBank/DDBJ whole genome shotgun (WGS) entry which is preliminary data.</text>
</comment>
<name>A0AAV4NVT8_9ARAC</name>
<evidence type="ECO:0000313" key="1">
    <source>
        <dbReference type="EMBL" id="GIX88843.1"/>
    </source>
</evidence>